<reference evidence="1 2" key="1">
    <citation type="submission" date="2024-05" db="EMBL/GenBank/DDBJ databases">
        <authorList>
            <person name="Park S."/>
        </authorList>
    </citation>
    <scope>NUCLEOTIDE SEQUENCE [LARGE SCALE GENOMIC DNA]</scope>
    <source>
        <strain evidence="1 2">DGU5</strain>
    </source>
</reference>
<comment type="caution">
    <text evidence="1">The sequence shown here is derived from an EMBL/GenBank/DDBJ whole genome shotgun (WGS) entry which is preliminary data.</text>
</comment>
<gene>
    <name evidence="1" type="ORF">ABDJ38_14905</name>
</gene>
<evidence type="ECO:0000313" key="1">
    <source>
        <dbReference type="EMBL" id="MEN7538470.1"/>
    </source>
</evidence>
<dbReference type="Proteomes" id="UP001484535">
    <property type="component" value="Unassembled WGS sequence"/>
</dbReference>
<accession>A0ABV0D006</accession>
<protein>
    <submittedName>
        <fullName evidence="1">Uncharacterized protein</fullName>
    </submittedName>
</protein>
<sequence length="150" mass="16512">MEYAQHRYLTKDSAATFLNPDYQMQEATTFAGRTFKRVMYYACSDPARLLPPVTAMLTAFERGTRDDLAWVELTAGTMIESGKRDAARKLLTHYAGTRAMAALDMGETMADALDAYTLLAMGRRVPAGSEINTFDPTVNCLANGDPDVPD</sequence>
<organism evidence="1 2">
    <name type="scientific">Aurantiacibacter flavus</name>
    <dbReference type="NCBI Taxonomy" id="3145232"/>
    <lineage>
        <taxon>Bacteria</taxon>
        <taxon>Pseudomonadati</taxon>
        <taxon>Pseudomonadota</taxon>
        <taxon>Alphaproteobacteria</taxon>
        <taxon>Sphingomonadales</taxon>
        <taxon>Erythrobacteraceae</taxon>
        <taxon>Aurantiacibacter</taxon>
    </lineage>
</organism>
<name>A0ABV0D006_9SPHN</name>
<dbReference type="EMBL" id="JBDLBR010000005">
    <property type="protein sequence ID" value="MEN7538470.1"/>
    <property type="molecule type" value="Genomic_DNA"/>
</dbReference>
<evidence type="ECO:0000313" key="2">
    <source>
        <dbReference type="Proteomes" id="UP001484535"/>
    </source>
</evidence>
<dbReference type="RefSeq" id="WP_346785920.1">
    <property type="nucleotide sequence ID" value="NZ_JBDLBR010000005.1"/>
</dbReference>
<keyword evidence="2" id="KW-1185">Reference proteome</keyword>
<proteinExistence type="predicted"/>